<dbReference type="SUPFAM" id="SSF144091">
    <property type="entry name" value="Rhomboid-like"/>
    <property type="match status" value="1"/>
</dbReference>
<evidence type="ECO:0000256" key="2">
    <source>
        <dbReference type="ARBA" id="ARBA00008917"/>
    </source>
</evidence>
<comment type="subcellular location">
    <subcellularLocation>
        <location evidence="1 7">Endoplasmic reticulum membrane</location>
        <topology evidence="1 7">Multi-pass membrane protein</topology>
    </subcellularLocation>
</comment>
<accession>A0A165MR09</accession>
<keyword evidence="10" id="KW-1185">Reference proteome</keyword>
<feature type="region of interest" description="Disordered" evidence="8">
    <location>
        <begin position="217"/>
        <end position="261"/>
    </location>
</feature>
<proteinExistence type="inferred from homology"/>
<feature type="transmembrane region" description="Helical" evidence="7">
    <location>
        <begin position="57"/>
        <end position="76"/>
    </location>
</feature>
<keyword evidence="6 7" id="KW-0472">Membrane</keyword>
<keyword evidence="4 7" id="KW-0256">Endoplasmic reticulum</keyword>
<feature type="transmembrane region" description="Helical" evidence="7">
    <location>
        <begin position="166"/>
        <end position="186"/>
    </location>
</feature>
<dbReference type="Pfam" id="PF04511">
    <property type="entry name" value="DER1"/>
    <property type="match status" value="1"/>
</dbReference>
<feature type="transmembrane region" description="Helical" evidence="7">
    <location>
        <begin position="96"/>
        <end position="114"/>
    </location>
</feature>
<dbReference type="GO" id="GO:0005789">
    <property type="term" value="C:endoplasmic reticulum membrane"/>
    <property type="evidence" value="ECO:0007669"/>
    <property type="project" value="UniProtKB-SubCell"/>
</dbReference>
<keyword evidence="3 7" id="KW-0812">Transmembrane</keyword>
<evidence type="ECO:0000256" key="4">
    <source>
        <dbReference type="ARBA" id="ARBA00022824"/>
    </source>
</evidence>
<dbReference type="PANTHER" id="PTHR11009">
    <property type="entry name" value="DER1-LIKE PROTEIN, DERLIN"/>
    <property type="match status" value="1"/>
</dbReference>
<evidence type="ECO:0000256" key="3">
    <source>
        <dbReference type="ARBA" id="ARBA00022692"/>
    </source>
</evidence>
<dbReference type="OrthoDB" id="1716531at2759"/>
<dbReference type="Proteomes" id="UP000077266">
    <property type="component" value="Unassembled WGS sequence"/>
</dbReference>
<evidence type="ECO:0000256" key="7">
    <source>
        <dbReference type="RuleBase" id="RU363059"/>
    </source>
</evidence>
<dbReference type="AlphaFoldDB" id="A0A165MR09"/>
<dbReference type="STRING" id="1314781.A0A165MR09"/>
<evidence type="ECO:0000313" key="9">
    <source>
        <dbReference type="EMBL" id="KZV99632.1"/>
    </source>
</evidence>
<dbReference type="InParanoid" id="A0A165MR09"/>
<evidence type="ECO:0000256" key="6">
    <source>
        <dbReference type="ARBA" id="ARBA00023136"/>
    </source>
</evidence>
<protein>
    <recommendedName>
        <fullName evidence="7">Derlin</fullName>
    </recommendedName>
</protein>
<feature type="compositionally biased region" description="Polar residues" evidence="8">
    <location>
        <begin position="245"/>
        <end position="254"/>
    </location>
</feature>
<organism evidence="9 10">
    <name type="scientific">Exidia glandulosa HHB12029</name>
    <dbReference type="NCBI Taxonomy" id="1314781"/>
    <lineage>
        <taxon>Eukaryota</taxon>
        <taxon>Fungi</taxon>
        <taxon>Dikarya</taxon>
        <taxon>Basidiomycota</taxon>
        <taxon>Agaricomycotina</taxon>
        <taxon>Agaricomycetes</taxon>
        <taxon>Auriculariales</taxon>
        <taxon>Exidiaceae</taxon>
        <taxon>Exidia</taxon>
    </lineage>
</organism>
<sequence length="261" mass="29570">MPGADDFFAELRKIPIVTRVVVLSTIVITLTEIMGLVNGYSIVFAVQFIKRWQLWRLYTTFFYGGRGLPFVFNVIMLYRNLNELEEKHYHRRSHDLAWQTILAFLAILAINLPLHSPIHFKAMYICFVYVACWLTTEPTVSLYGLISVPTRWFPYMLLVLDVLDGGPPAALHGLTGCIVGHAWYLLEWKDGRRQDTPYGRAPAWLKAWIVGASEENQPRPETRAYGGAQAPRNRGFGDGGHGTGPQVQGYNWGSGNRLGDR</sequence>
<dbReference type="InterPro" id="IPR007599">
    <property type="entry name" value="DER1"/>
</dbReference>
<dbReference type="InterPro" id="IPR035952">
    <property type="entry name" value="Rhomboid-like_sf"/>
</dbReference>
<evidence type="ECO:0000256" key="5">
    <source>
        <dbReference type="ARBA" id="ARBA00022989"/>
    </source>
</evidence>
<evidence type="ECO:0000313" key="10">
    <source>
        <dbReference type="Proteomes" id="UP000077266"/>
    </source>
</evidence>
<dbReference type="GO" id="GO:0006950">
    <property type="term" value="P:response to stress"/>
    <property type="evidence" value="ECO:0007669"/>
    <property type="project" value="UniProtKB-ARBA"/>
</dbReference>
<reference evidence="9 10" key="1">
    <citation type="journal article" date="2016" name="Mol. Biol. Evol.">
        <title>Comparative Genomics of Early-Diverging Mushroom-Forming Fungi Provides Insights into the Origins of Lignocellulose Decay Capabilities.</title>
        <authorList>
            <person name="Nagy L.G."/>
            <person name="Riley R."/>
            <person name="Tritt A."/>
            <person name="Adam C."/>
            <person name="Daum C."/>
            <person name="Floudas D."/>
            <person name="Sun H."/>
            <person name="Yadav J.S."/>
            <person name="Pangilinan J."/>
            <person name="Larsson K.H."/>
            <person name="Matsuura K."/>
            <person name="Barry K."/>
            <person name="Labutti K."/>
            <person name="Kuo R."/>
            <person name="Ohm R.A."/>
            <person name="Bhattacharya S.S."/>
            <person name="Shirouzu T."/>
            <person name="Yoshinaga Y."/>
            <person name="Martin F.M."/>
            <person name="Grigoriev I.V."/>
            <person name="Hibbett D.S."/>
        </authorList>
    </citation>
    <scope>NUCLEOTIDE SEQUENCE [LARGE SCALE GENOMIC DNA]</scope>
    <source>
        <strain evidence="9 10">HHB12029</strain>
    </source>
</reference>
<gene>
    <name evidence="9" type="ORF">EXIGLDRAFT_831368</name>
</gene>
<keyword evidence="5 7" id="KW-1133">Transmembrane helix</keyword>
<name>A0A165MR09_EXIGL</name>
<feature type="transmembrane region" description="Helical" evidence="7">
    <location>
        <begin position="20"/>
        <end position="45"/>
    </location>
</feature>
<comment type="similarity">
    <text evidence="2 7">Belongs to the derlin family.</text>
</comment>
<comment type="function">
    <text evidence="7">May be involved in the degradation of misfolded endoplasmic reticulum (ER) luminal proteins.</text>
</comment>
<feature type="transmembrane region" description="Helical" evidence="7">
    <location>
        <begin position="126"/>
        <end position="146"/>
    </location>
</feature>
<dbReference type="EMBL" id="KV425908">
    <property type="protein sequence ID" value="KZV99632.1"/>
    <property type="molecule type" value="Genomic_DNA"/>
</dbReference>
<evidence type="ECO:0000256" key="1">
    <source>
        <dbReference type="ARBA" id="ARBA00004477"/>
    </source>
</evidence>
<evidence type="ECO:0000256" key="8">
    <source>
        <dbReference type="SAM" id="MobiDB-lite"/>
    </source>
</evidence>